<dbReference type="EC" id="2.1.1.43" evidence="5"/>
<evidence type="ECO:0000259" key="3">
    <source>
        <dbReference type="PROSITE" id="PS50157"/>
    </source>
</evidence>
<dbReference type="Proteomes" id="UP000265566">
    <property type="component" value="Chromosome 8"/>
</dbReference>
<dbReference type="PROSITE" id="PS00028">
    <property type="entry name" value="ZINC_FINGER_C2H2_1"/>
    <property type="match status" value="4"/>
</dbReference>
<keyword evidence="7" id="KW-1185">Reference proteome</keyword>
<proteinExistence type="predicted"/>
<feature type="domain" description="C2H2-type" evidence="3">
    <location>
        <begin position="232"/>
        <end position="260"/>
    </location>
</feature>
<dbReference type="Proteomes" id="UP000002051">
    <property type="component" value="Chromosome 8"/>
</dbReference>
<dbReference type="GO" id="GO:0032259">
    <property type="term" value="P:methylation"/>
    <property type="evidence" value="ECO:0007669"/>
    <property type="project" value="UniProtKB-KW"/>
</dbReference>
<dbReference type="Gene3D" id="3.30.160.60">
    <property type="entry name" value="Classic Zinc Finger"/>
    <property type="match status" value="1"/>
</dbReference>
<evidence type="ECO:0000256" key="2">
    <source>
        <dbReference type="SAM" id="MobiDB-lite"/>
    </source>
</evidence>
<reference evidence="5" key="5">
    <citation type="journal article" date="2018" name="Nat. Plants">
        <title>Whole-genome landscape of Medicago truncatula symbiotic genes.</title>
        <authorList>
            <person name="Pecrix Y."/>
            <person name="Gamas P."/>
            <person name="Carrere S."/>
        </authorList>
    </citation>
    <scope>NUCLEOTIDE SEQUENCE</scope>
    <source>
        <tissue evidence="5">Leaves</tissue>
    </source>
</reference>
<keyword evidence="1" id="KW-0863">Zinc-finger</keyword>
<evidence type="ECO:0000313" key="6">
    <source>
        <dbReference type="EnsemblPlants" id="KEH20451"/>
    </source>
</evidence>
<evidence type="ECO:0000313" key="8">
    <source>
        <dbReference type="Proteomes" id="UP000265566"/>
    </source>
</evidence>
<dbReference type="GO" id="GO:0008270">
    <property type="term" value="F:zinc ion binding"/>
    <property type="evidence" value="ECO:0007669"/>
    <property type="project" value="UniProtKB-KW"/>
</dbReference>
<dbReference type="OrthoDB" id="6508643at2759"/>
<dbReference type="Gramene" id="rna48566">
    <property type="protein sequence ID" value="RHN42161.1"/>
    <property type="gene ID" value="gene48566"/>
</dbReference>
<dbReference type="STRING" id="3880.A0A072TTG4"/>
<feature type="domain" description="C2H2-type" evidence="3">
    <location>
        <begin position="300"/>
        <end position="328"/>
    </location>
</feature>
<sequence length="490" mass="55644">MEILYTGCSETNQGAAYGPNEEHICVENCEYDISNLDGELSDSSFVMEGLHMDSFSLLAATKGQQCQAYIKDKGRQCVRTTIGNNRYCCVHFLSKKERRVKSITPICGGTTAADTRCKNHSLPRLSFCKKHLHKAEMGQTSNSISRTLKRKAEVHCSGSQSLICKDLVFVHLESPLEINPESVINDDDDDSFFAKNIFGETLKLSGNDQWTGSPSYGNDHNEDFCIDNENAVKCKVCFEEFSDNQTLGNHWMESHEKEAQWLFRGYACAFCFDSFANKKLLESHVQKRHYAQFGEHCLLFLCIPCGCHFGNMEELWLHVKSVHPVEFELLSKTPEQLMLSTGDDSPKMMEQGNEASLGNDNSENRSGSRKFSCRFCDLKFDLLPDLGRHHQAAHMERNLANRRLANSGVRYYAHRLKSGRLTRPNPKFERGLEEASNRTRRRAEANFKKRNQANKLLEMGEISIQPPHADELEKSQCSEAANTLFRCSEK</sequence>
<evidence type="ECO:0000313" key="4">
    <source>
        <dbReference type="EMBL" id="KEH20451.1"/>
    </source>
</evidence>
<dbReference type="EnsemblPlants" id="KEH20451">
    <property type="protein sequence ID" value="KEH20451"/>
    <property type="gene ID" value="MTR_8g078700"/>
</dbReference>
<reference evidence="8" key="4">
    <citation type="journal article" date="2018" name="Nat. Plants">
        <title>Whole-genome landscape of Medicago truncatula symbiotic genes.</title>
        <authorList>
            <person name="Pecrix Y."/>
            <person name="Staton S.E."/>
            <person name="Sallet E."/>
            <person name="Lelandais-Briere C."/>
            <person name="Moreau S."/>
            <person name="Carrere S."/>
            <person name="Blein T."/>
            <person name="Jardinaud M.F."/>
            <person name="Latrasse D."/>
            <person name="Zouine M."/>
            <person name="Zahm M."/>
            <person name="Kreplak J."/>
            <person name="Mayjonade B."/>
            <person name="Satge C."/>
            <person name="Perez M."/>
            <person name="Cauet S."/>
            <person name="Marande W."/>
            <person name="Chantry-Darmon C."/>
            <person name="Lopez-Roques C."/>
            <person name="Bouchez O."/>
            <person name="Berard A."/>
            <person name="Debelle F."/>
            <person name="Munos S."/>
            <person name="Bendahmane A."/>
            <person name="Berges H."/>
            <person name="Niebel A."/>
            <person name="Buitink J."/>
            <person name="Frugier F."/>
            <person name="Benhamed M."/>
            <person name="Crespi M."/>
            <person name="Gouzy J."/>
            <person name="Gamas P."/>
        </authorList>
    </citation>
    <scope>NUCLEOTIDE SEQUENCE [LARGE SCALE GENOMIC DNA]</scope>
    <source>
        <strain evidence="8">cv. Jemalong A17</strain>
    </source>
</reference>
<dbReference type="HOGENOM" id="CLU_557107_0_0_1"/>
<protein>
    <submittedName>
        <fullName evidence="4">Histone-lysine N-methyltransferase SUVR5-like protein</fullName>
    </submittedName>
    <submittedName>
        <fullName evidence="5">Putative histone-lysine N-methyltransferase transcription factor C2H2 family</fullName>
        <ecNumber evidence="5">2.1.1.43</ecNumber>
    </submittedName>
</protein>
<dbReference type="Pfam" id="PF18868">
    <property type="entry name" value="zf-C2H2_3rep"/>
    <property type="match status" value="1"/>
</dbReference>
<dbReference type="EMBL" id="CM001224">
    <property type="protein sequence ID" value="KEH20451.1"/>
    <property type="molecule type" value="Genomic_DNA"/>
</dbReference>
<accession>A0A072TTG4</accession>
<dbReference type="GO" id="GO:0008168">
    <property type="term" value="F:methyltransferase activity"/>
    <property type="evidence" value="ECO:0007669"/>
    <property type="project" value="UniProtKB-KW"/>
</dbReference>
<dbReference type="EMBL" id="PSQE01000008">
    <property type="protein sequence ID" value="RHN42161.1"/>
    <property type="molecule type" value="Genomic_DNA"/>
</dbReference>
<reference evidence="4 7" key="2">
    <citation type="journal article" date="2014" name="BMC Genomics">
        <title>An improved genome release (version Mt4.0) for the model legume Medicago truncatula.</title>
        <authorList>
            <person name="Tang H."/>
            <person name="Krishnakumar V."/>
            <person name="Bidwell S."/>
            <person name="Rosen B."/>
            <person name="Chan A."/>
            <person name="Zhou S."/>
            <person name="Gentzbittel L."/>
            <person name="Childs K.L."/>
            <person name="Yandell M."/>
            <person name="Gundlach H."/>
            <person name="Mayer K.F."/>
            <person name="Schwartz D.C."/>
            <person name="Town C.D."/>
        </authorList>
    </citation>
    <scope>GENOME REANNOTATION</scope>
    <source>
        <strain evidence="4">A17</strain>
        <strain evidence="6 7">cv. Jemalong A17</strain>
    </source>
</reference>
<feature type="region of interest" description="Disordered" evidence="2">
    <location>
        <begin position="340"/>
        <end position="367"/>
    </location>
</feature>
<evidence type="ECO:0000313" key="7">
    <source>
        <dbReference type="Proteomes" id="UP000002051"/>
    </source>
</evidence>
<reference evidence="6" key="3">
    <citation type="submission" date="2015-04" db="UniProtKB">
        <authorList>
            <consortium name="EnsemblPlants"/>
        </authorList>
    </citation>
    <scope>IDENTIFICATION</scope>
    <source>
        <strain evidence="6">cv. Jemalong A17</strain>
    </source>
</reference>
<organism evidence="4 7">
    <name type="scientific">Medicago truncatula</name>
    <name type="common">Barrel medic</name>
    <name type="synonym">Medicago tribuloides</name>
    <dbReference type="NCBI Taxonomy" id="3880"/>
    <lineage>
        <taxon>Eukaryota</taxon>
        <taxon>Viridiplantae</taxon>
        <taxon>Streptophyta</taxon>
        <taxon>Embryophyta</taxon>
        <taxon>Tracheophyta</taxon>
        <taxon>Spermatophyta</taxon>
        <taxon>Magnoliopsida</taxon>
        <taxon>eudicotyledons</taxon>
        <taxon>Gunneridae</taxon>
        <taxon>Pentapetalae</taxon>
        <taxon>rosids</taxon>
        <taxon>fabids</taxon>
        <taxon>Fabales</taxon>
        <taxon>Fabaceae</taxon>
        <taxon>Papilionoideae</taxon>
        <taxon>50 kb inversion clade</taxon>
        <taxon>NPAAA clade</taxon>
        <taxon>Hologalegina</taxon>
        <taxon>IRL clade</taxon>
        <taxon>Trifolieae</taxon>
        <taxon>Medicago</taxon>
    </lineage>
</organism>
<dbReference type="InterPro" id="IPR013087">
    <property type="entry name" value="Znf_C2H2_type"/>
</dbReference>
<keyword evidence="1" id="KW-0862">Zinc</keyword>
<gene>
    <name evidence="6" type="primary">25501647</name>
    <name evidence="4" type="ordered locus">MTR_8g078700</name>
    <name evidence="5" type="ORF">MtrunA17_Chr8g0373841</name>
</gene>
<dbReference type="PROSITE" id="PS50157">
    <property type="entry name" value="ZINC_FINGER_C2H2_2"/>
    <property type="match status" value="3"/>
</dbReference>
<feature type="compositionally biased region" description="Polar residues" evidence="2">
    <location>
        <begin position="353"/>
        <end position="365"/>
    </location>
</feature>
<keyword evidence="5" id="KW-0489">Methyltransferase</keyword>
<evidence type="ECO:0000313" key="5">
    <source>
        <dbReference type="EMBL" id="RHN42161.1"/>
    </source>
</evidence>
<reference evidence="4 7" key="1">
    <citation type="journal article" date="2011" name="Nature">
        <title>The Medicago genome provides insight into the evolution of rhizobial symbioses.</title>
        <authorList>
            <person name="Young N.D."/>
            <person name="Debelle F."/>
            <person name="Oldroyd G.E."/>
            <person name="Geurts R."/>
            <person name="Cannon S.B."/>
            <person name="Udvardi M.K."/>
            <person name="Benedito V.A."/>
            <person name="Mayer K.F."/>
            <person name="Gouzy J."/>
            <person name="Schoof H."/>
            <person name="Van de Peer Y."/>
            <person name="Proost S."/>
            <person name="Cook D.R."/>
            <person name="Meyers B.C."/>
            <person name="Spannagl M."/>
            <person name="Cheung F."/>
            <person name="De Mita S."/>
            <person name="Krishnakumar V."/>
            <person name="Gundlach H."/>
            <person name="Zhou S."/>
            <person name="Mudge J."/>
            <person name="Bharti A.K."/>
            <person name="Murray J.D."/>
            <person name="Naoumkina M.A."/>
            <person name="Rosen B."/>
            <person name="Silverstein K.A."/>
            <person name="Tang H."/>
            <person name="Rombauts S."/>
            <person name="Zhao P.X."/>
            <person name="Zhou P."/>
            <person name="Barbe V."/>
            <person name="Bardou P."/>
            <person name="Bechner M."/>
            <person name="Bellec A."/>
            <person name="Berger A."/>
            <person name="Berges H."/>
            <person name="Bidwell S."/>
            <person name="Bisseling T."/>
            <person name="Choisne N."/>
            <person name="Couloux A."/>
            <person name="Denny R."/>
            <person name="Deshpande S."/>
            <person name="Dai X."/>
            <person name="Doyle J.J."/>
            <person name="Dudez A.M."/>
            <person name="Farmer A.D."/>
            <person name="Fouteau S."/>
            <person name="Franken C."/>
            <person name="Gibelin C."/>
            <person name="Gish J."/>
            <person name="Goldstein S."/>
            <person name="Gonzalez A.J."/>
            <person name="Green P.J."/>
            <person name="Hallab A."/>
            <person name="Hartog M."/>
            <person name="Hua A."/>
            <person name="Humphray S.J."/>
            <person name="Jeong D.H."/>
            <person name="Jing Y."/>
            <person name="Jocker A."/>
            <person name="Kenton S.M."/>
            <person name="Kim D.J."/>
            <person name="Klee K."/>
            <person name="Lai H."/>
            <person name="Lang C."/>
            <person name="Lin S."/>
            <person name="Macmil S.L."/>
            <person name="Magdelenat G."/>
            <person name="Matthews L."/>
            <person name="McCorrison J."/>
            <person name="Monaghan E.L."/>
            <person name="Mun J.H."/>
            <person name="Najar F.Z."/>
            <person name="Nicholson C."/>
            <person name="Noirot C."/>
            <person name="O'Bleness M."/>
            <person name="Paule C.R."/>
            <person name="Poulain J."/>
            <person name="Prion F."/>
            <person name="Qin B."/>
            <person name="Qu C."/>
            <person name="Retzel E.F."/>
            <person name="Riddle C."/>
            <person name="Sallet E."/>
            <person name="Samain S."/>
            <person name="Samson N."/>
            <person name="Sanders I."/>
            <person name="Saurat O."/>
            <person name="Scarpelli C."/>
            <person name="Schiex T."/>
            <person name="Segurens B."/>
            <person name="Severin A.J."/>
            <person name="Sherrier D.J."/>
            <person name="Shi R."/>
            <person name="Sims S."/>
            <person name="Singer S.R."/>
            <person name="Sinharoy S."/>
            <person name="Sterck L."/>
            <person name="Viollet A."/>
            <person name="Wang B.B."/>
            <person name="Wang K."/>
            <person name="Wang M."/>
            <person name="Wang X."/>
            <person name="Warfsmann J."/>
            <person name="Weissenbach J."/>
            <person name="White D.D."/>
            <person name="White J.D."/>
            <person name="Wiley G.B."/>
            <person name="Wincker P."/>
            <person name="Xing Y."/>
            <person name="Yang L."/>
            <person name="Yao Z."/>
            <person name="Ying F."/>
            <person name="Zhai J."/>
            <person name="Zhou L."/>
            <person name="Zuber A."/>
            <person name="Denarie J."/>
            <person name="Dixon R.A."/>
            <person name="May G.D."/>
            <person name="Schwartz D.C."/>
            <person name="Rogers J."/>
            <person name="Quetier F."/>
            <person name="Town C.D."/>
            <person name="Roe B.A."/>
        </authorList>
    </citation>
    <scope>NUCLEOTIDE SEQUENCE [LARGE SCALE GENOMIC DNA]</scope>
    <source>
        <strain evidence="4">A17</strain>
        <strain evidence="6 7">cv. Jemalong A17</strain>
    </source>
</reference>
<dbReference type="PANTHER" id="PTHR47325">
    <property type="entry name" value="HISTONE-LYSINE N-METHYLTRANSFERASE SUVR5"/>
    <property type="match status" value="1"/>
</dbReference>
<dbReference type="SMART" id="SM00355">
    <property type="entry name" value="ZnF_C2H2"/>
    <property type="match status" value="4"/>
</dbReference>
<keyword evidence="1" id="KW-0479">Metal-binding</keyword>
<feature type="domain" description="C2H2-type" evidence="3">
    <location>
        <begin position="266"/>
        <end position="294"/>
    </location>
</feature>
<dbReference type="AlphaFoldDB" id="A0A072TTG4"/>
<dbReference type="InterPro" id="IPR040689">
    <property type="entry name" value="SUVR5_Znf-C2H2_3rpt"/>
</dbReference>
<evidence type="ECO:0000256" key="1">
    <source>
        <dbReference type="PROSITE-ProRule" id="PRU00042"/>
    </source>
</evidence>
<dbReference type="KEGG" id="mtr:25501647"/>
<name>A0A072TTG4_MEDTR</name>
<keyword evidence="5" id="KW-0808">Transferase</keyword>
<dbReference type="PANTHER" id="PTHR47325:SF2">
    <property type="entry name" value="HISTONE-LYSINE N-METHYLTRANSFERASE SUVR5-LIKE PROTEIN"/>
    <property type="match status" value="1"/>
</dbReference>